<evidence type="ECO:0000256" key="1">
    <source>
        <dbReference type="SAM" id="MobiDB-lite"/>
    </source>
</evidence>
<keyword evidence="2" id="KW-0472">Membrane</keyword>
<keyword evidence="4" id="KW-1185">Reference proteome</keyword>
<evidence type="ECO:0000256" key="2">
    <source>
        <dbReference type="SAM" id="Phobius"/>
    </source>
</evidence>
<reference evidence="4" key="1">
    <citation type="journal article" date="2019" name="Int. J. Syst. Evol. Microbiol.">
        <title>The Global Catalogue of Microorganisms (GCM) 10K type strain sequencing project: providing services to taxonomists for standard genome sequencing and annotation.</title>
        <authorList>
            <consortium name="The Broad Institute Genomics Platform"/>
            <consortium name="The Broad Institute Genome Sequencing Center for Infectious Disease"/>
            <person name="Wu L."/>
            <person name="Ma J."/>
        </authorList>
    </citation>
    <scope>NUCLEOTIDE SEQUENCE [LARGE SCALE GENOMIC DNA]</scope>
    <source>
        <strain evidence="4">KCTC 32255</strain>
    </source>
</reference>
<proteinExistence type="predicted"/>
<dbReference type="NCBIfam" id="NF037996">
    <property type="entry name" value="B-4DMT"/>
    <property type="match status" value="1"/>
</dbReference>
<feature type="transmembrane region" description="Helical" evidence="2">
    <location>
        <begin position="97"/>
        <end position="119"/>
    </location>
</feature>
<organism evidence="3 4">
    <name type="scientific">Haloechinothrix salitolerans</name>
    <dbReference type="NCBI Taxonomy" id="926830"/>
    <lineage>
        <taxon>Bacteria</taxon>
        <taxon>Bacillati</taxon>
        <taxon>Actinomycetota</taxon>
        <taxon>Actinomycetes</taxon>
        <taxon>Pseudonocardiales</taxon>
        <taxon>Pseudonocardiaceae</taxon>
        <taxon>Haloechinothrix</taxon>
    </lineage>
</organism>
<accession>A0ABW2C1Z8</accession>
<dbReference type="InterPro" id="IPR047958">
    <property type="entry name" value="B-4DMT-like"/>
</dbReference>
<dbReference type="RefSeq" id="WP_345389927.1">
    <property type="nucleotide sequence ID" value="NZ_BAABLA010000003.1"/>
</dbReference>
<dbReference type="EMBL" id="JBHSXX010000001">
    <property type="protein sequence ID" value="MFC6869311.1"/>
    <property type="molecule type" value="Genomic_DNA"/>
</dbReference>
<name>A0ABW2C1Z8_9PSEU</name>
<gene>
    <name evidence="3" type="ORF">ACFQGD_19390</name>
</gene>
<feature type="compositionally biased region" description="Basic and acidic residues" evidence="1">
    <location>
        <begin position="127"/>
        <end position="146"/>
    </location>
</feature>
<comment type="caution">
    <text evidence="3">The sequence shown here is derived from an EMBL/GenBank/DDBJ whole genome shotgun (WGS) entry which is preliminary data.</text>
</comment>
<keyword evidence="2" id="KW-1133">Transmembrane helix</keyword>
<evidence type="ECO:0000313" key="3">
    <source>
        <dbReference type="EMBL" id="MFC6869311.1"/>
    </source>
</evidence>
<sequence>MPAWLVRGLVLAAVYAAAAVGVAWADVFHRDAMTVVTSVVFAAMLGVALTWGAIDGWARRPHRGTTWLYAALTAGPLAGIAYVIGRAVFVDQTGVSALGVQLTSGAAFFVLLVIVPAWVGQVVGRRVSPDPADRTPEADGDAAARR</sequence>
<keyword evidence="2" id="KW-0812">Transmembrane</keyword>
<feature type="transmembrane region" description="Helical" evidence="2">
    <location>
        <begin position="35"/>
        <end position="54"/>
    </location>
</feature>
<feature type="transmembrane region" description="Helical" evidence="2">
    <location>
        <begin position="66"/>
        <end position="85"/>
    </location>
</feature>
<dbReference type="Proteomes" id="UP001596337">
    <property type="component" value="Unassembled WGS sequence"/>
</dbReference>
<feature type="region of interest" description="Disordered" evidence="1">
    <location>
        <begin position="126"/>
        <end position="146"/>
    </location>
</feature>
<evidence type="ECO:0000313" key="4">
    <source>
        <dbReference type="Proteomes" id="UP001596337"/>
    </source>
</evidence>
<protein>
    <submittedName>
        <fullName evidence="3">B-4DMT family transporter</fullName>
    </submittedName>
</protein>